<proteinExistence type="predicted"/>
<organism evidence="2 3">
    <name type="scientific">Pseudoxanthomonas mexicana</name>
    <dbReference type="NCBI Taxonomy" id="128785"/>
    <lineage>
        <taxon>Bacteria</taxon>
        <taxon>Pseudomonadati</taxon>
        <taxon>Pseudomonadota</taxon>
        <taxon>Gammaproteobacteria</taxon>
        <taxon>Lysobacterales</taxon>
        <taxon>Lysobacteraceae</taxon>
        <taxon>Pseudoxanthomonas</taxon>
    </lineage>
</organism>
<evidence type="ECO:0000313" key="2">
    <source>
        <dbReference type="EMBL" id="QNN78033.1"/>
    </source>
</evidence>
<accession>A0A7G9TD58</accession>
<keyword evidence="1" id="KW-0732">Signal</keyword>
<protein>
    <submittedName>
        <fullName evidence="2">Uncharacterized protein</fullName>
    </submittedName>
</protein>
<dbReference type="AlphaFoldDB" id="A0A7G9TD58"/>
<name>A0A7G9TD58_PSEMX</name>
<dbReference type="GeneID" id="81469498"/>
<dbReference type="EMBL" id="CP060731">
    <property type="protein sequence ID" value="QNN78033.1"/>
    <property type="molecule type" value="Genomic_DNA"/>
</dbReference>
<reference evidence="2 3" key="1">
    <citation type="submission" date="2020-08" db="EMBL/GenBank/DDBJ databases">
        <title>Streptomycin Non-resistant strain, P. mexicana.</title>
        <authorList>
            <person name="Ganesh-Kumar S."/>
            <person name="Zhe T."/>
            <person name="Yu Z."/>
            <person name="Min Y."/>
        </authorList>
    </citation>
    <scope>NUCLEOTIDE SEQUENCE [LARGE SCALE GENOMIC DNA]</scope>
    <source>
        <strain evidence="2 3">GTZY2</strain>
    </source>
</reference>
<gene>
    <name evidence="2" type="ORF">IAE60_00885</name>
</gene>
<evidence type="ECO:0000256" key="1">
    <source>
        <dbReference type="SAM" id="SignalP"/>
    </source>
</evidence>
<evidence type="ECO:0000313" key="3">
    <source>
        <dbReference type="Proteomes" id="UP000515838"/>
    </source>
</evidence>
<sequence>MKYMFFVLSLLACTETFAKNTSKRKVTIDLAETASGVEERSTVAMKCTRIASAAVYAHARGKLMSVMNEAAKVQNVGSSDDPFFKTVIDIFKIDAEDDALFPGLMLAQLDIMWLEERSRYKAEAEPVFTAYAAASCARVAKLQPST</sequence>
<dbReference type="RefSeq" id="WP_187573503.1">
    <property type="nucleotide sequence ID" value="NZ_CP060731.1"/>
</dbReference>
<feature type="chain" id="PRO_5028934402" evidence="1">
    <location>
        <begin position="19"/>
        <end position="146"/>
    </location>
</feature>
<feature type="signal peptide" evidence="1">
    <location>
        <begin position="1"/>
        <end position="18"/>
    </location>
</feature>
<dbReference type="Proteomes" id="UP000515838">
    <property type="component" value="Chromosome"/>
</dbReference>